<evidence type="ECO:0000256" key="1">
    <source>
        <dbReference type="ARBA" id="ARBA00009437"/>
    </source>
</evidence>
<keyword evidence="4" id="KW-0804">Transcription</keyword>
<dbReference type="InterPro" id="IPR005119">
    <property type="entry name" value="LysR_subst-bd"/>
</dbReference>
<proteinExistence type="inferred from homology"/>
<dbReference type="PROSITE" id="PS50931">
    <property type="entry name" value="HTH_LYSR"/>
    <property type="match status" value="1"/>
</dbReference>
<dbReference type="SUPFAM" id="SSF46785">
    <property type="entry name" value="Winged helix' DNA-binding domain"/>
    <property type="match status" value="1"/>
</dbReference>
<dbReference type="PANTHER" id="PTHR30537:SF79">
    <property type="entry name" value="TRANSCRIPTIONAL REGULATOR-RELATED"/>
    <property type="match status" value="1"/>
</dbReference>
<feature type="domain" description="HTH lysR-type" evidence="5">
    <location>
        <begin position="14"/>
        <end position="66"/>
    </location>
</feature>
<accession>A0ABT2Z229</accession>
<evidence type="ECO:0000256" key="3">
    <source>
        <dbReference type="ARBA" id="ARBA00023125"/>
    </source>
</evidence>
<dbReference type="InterPro" id="IPR058163">
    <property type="entry name" value="LysR-type_TF_proteobact-type"/>
</dbReference>
<evidence type="ECO:0000313" key="6">
    <source>
        <dbReference type="EMBL" id="MCV2865169.1"/>
    </source>
</evidence>
<keyword evidence="2" id="KW-0805">Transcription regulation</keyword>
<comment type="similarity">
    <text evidence="1">Belongs to the LysR transcriptional regulatory family.</text>
</comment>
<dbReference type="InterPro" id="IPR036388">
    <property type="entry name" value="WH-like_DNA-bd_sf"/>
</dbReference>
<dbReference type="EMBL" id="JAOWLA010000009">
    <property type="protein sequence ID" value="MCV2865169.1"/>
    <property type="molecule type" value="Genomic_DNA"/>
</dbReference>
<keyword evidence="3" id="KW-0238">DNA-binding</keyword>
<dbReference type="SUPFAM" id="SSF53850">
    <property type="entry name" value="Periplasmic binding protein-like II"/>
    <property type="match status" value="1"/>
</dbReference>
<dbReference type="InterPro" id="IPR000847">
    <property type="entry name" value="LysR_HTH_N"/>
</dbReference>
<name>A0ABT2Z229_9RHOB</name>
<organism evidence="6 7">
    <name type="scientific">Albidovulum sediminicola</name>
    <dbReference type="NCBI Taxonomy" id="2984331"/>
    <lineage>
        <taxon>Bacteria</taxon>
        <taxon>Pseudomonadati</taxon>
        <taxon>Pseudomonadota</taxon>
        <taxon>Alphaproteobacteria</taxon>
        <taxon>Rhodobacterales</taxon>
        <taxon>Paracoccaceae</taxon>
        <taxon>Albidovulum</taxon>
    </lineage>
</organism>
<dbReference type="InterPro" id="IPR036390">
    <property type="entry name" value="WH_DNA-bd_sf"/>
</dbReference>
<dbReference type="PRINTS" id="PR00039">
    <property type="entry name" value="HTHLYSR"/>
</dbReference>
<evidence type="ECO:0000313" key="7">
    <source>
        <dbReference type="Proteomes" id="UP001652503"/>
    </source>
</evidence>
<evidence type="ECO:0000256" key="2">
    <source>
        <dbReference type="ARBA" id="ARBA00023015"/>
    </source>
</evidence>
<evidence type="ECO:0000259" key="5">
    <source>
        <dbReference type="PROSITE" id="PS50931"/>
    </source>
</evidence>
<dbReference type="PANTHER" id="PTHR30537">
    <property type="entry name" value="HTH-TYPE TRANSCRIPTIONAL REGULATOR"/>
    <property type="match status" value="1"/>
</dbReference>
<sequence length="305" mass="33351">MSQPRFRIPSSSTLIAFESVARLGGVGRAAEELNTSQSAISRHLKHLEDDLGVRLFERLGRGVSLTYAGKTYLDVVSSALGTLTAARQALRASSRDITIACTHEVSHLLLMPVFREMRRAIGSDVNVKILTCEYDAIPAMIHAGADIVFRYSQIQPDRHSVAVVDESFVPVASPSFAEEFDAILRRPPPDWAGVPRLALTKNNFGWATWDTWFGALDAVPPAAATDTYDNYVYLLEAAAAGMGLALGWSGFVDRYVASGALVRVTDHLITRPTKLYAVGTRKGDFNKGTRKCLDFLSSLYARRVG</sequence>
<keyword evidence="7" id="KW-1185">Reference proteome</keyword>
<dbReference type="Gene3D" id="1.10.10.10">
    <property type="entry name" value="Winged helix-like DNA-binding domain superfamily/Winged helix DNA-binding domain"/>
    <property type="match status" value="1"/>
</dbReference>
<dbReference type="Gene3D" id="3.40.190.290">
    <property type="match status" value="1"/>
</dbReference>
<dbReference type="Pfam" id="PF00126">
    <property type="entry name" value="HTH_1"/>
    <property type="match status" value="1"/>
</dbReference>
<reference evidence="6 7" key="1">
    <citation type="submission" date="2022-10" db="EMBL/GenBank/DDBJ databases">
        <title>Defluviimonas sp. nov., isolated from ocean surface water.</title>
        <authorList>
            <person name="He W."/>
            <person name="Wang L."/>
            <person name="Zhang D.-F."/>
        </authorList>
    </citation>
    <scope>NUCLEOTIDE SEQUENCE [LARGE SCALE GENOMIC DNA]</scope>
    <source>
        <strain evidence="6 7">WL0075</strain>
    </source>
</reference>
<dbReference type="Pfam" id="PF03466">
    <property type="entry name" value="LysR_substrate"/>
    <property type="match status" value="1"/>
</dbReference>
<evidence type="ECO:0000256" key="4">
    <source>
        <dbReference type="ARBA" id="ARBA00023163"/>
    </source>
</evidence>
<comment type="caution">
    <text evidence="6">The sequence shown here is derived from an EMBL/GenBank/DDBJ whole genome shotgun (WGS) entry which is preliminary data.</text>
</comment>
<protein>
    <submittedName>
        <fullName evidence="6">LysR family transcriptional regulator</fullName>
    </submittedName>
</protein>
<dbReference type="RefSeq" id="WP_263721688.1">
    <property type="nucleotide sequence ID" value="NZ_JAOWLA010000009.1"/>
</dbReference>
<gene>
    <name evidence="6" type="ORF">OE647_10575</name>
</gene>
<dbReference type="Proteomes" id="UP001652503">
    <property type="component" value="Unassembled WGS sequence"/>
</dbReference>